<gene>
    <name evidence="11" type="ORF">CYCCA115_LOCUS20163</name>
</gene>
<evidence type="ECO:0000256" key="4">
    <source>
        <dbReference type="ARBA" id="ARBA00022692"/>
    </source>
</evidence>
<protein>
    <recommendedName>
        <fullName evidence="13">DUF221-domain-containing protein</fullName>
    </recommendedName>
</protein>
<feature type="domain" description="CSC1/OSCA1-like cytosolic" evidence="10">
    <location>
        <begin position="210"/>
        <end position="377"/>
    </location>
</feature>
<dbReference type="Pfam" id="PF14703">
    <property type="entry name" value="PHM7_cyt"/>
    <property type="match status" value="1"/>
</dbReference>
<dbReference type="Proteomes" id="UP001295423">
    <property type="component" value="Unassembled WGS sequence"/>
</dbReference>
<comment type="caution">
    <text evidence="11">The sequence shown here is derived from an EMBL/GenBank/DDBJ whole genome shotgun (WGS) entry which is preliminary data.</text>
</comment>
<feature type="transmembrane region" description="Helical" evidence="7">
    <location>
        <begin position="12"/>
        <end position="36"/>
    </location>
</feature>
<evidence type="ECO:0000256" key="2">
    <source>
        <dbReference type="ARBA" id="ARBA00007779"/>
    </source>
</evidence>
<evidence type="ECO:0000313" key="12">
    <source>
        <dbReference type="Proteomes" id="UP001295423"/>
    </source>
</evidence>
<keyword evidence="6 7" id="KW-0472">Membrane</keyword>
<organism evidence="11 12">
    <name type="scientific">Cylindrotheca closterium</name>
    <dbReference type="NCBI Taxonomy" id="2856"/>
    <lineage>
        <taxon>Eukaryota</taxon>
        <taxon>Sar</taxon>
        <taxon>Stramenopiles</taxon>
        <taxon>Ochrophyta</taxon>
        <taxon>Bacillariophyta</taxon>
        <taxon>Bacillariophyceae</taxon>
        <taxon>Bacillariophycidae</taxon>
        <taxon>Bacillariales</taxon>
        <taxon>Bacillariaceae</taxon>
        <taxon>Cylindrotheca</taxon>
    </lineage>
</organism>
<evidence type="ECO:0000259" key="9">
    <source>
        <dbReference type="Pfam" id="PF13967"/>
    </source>
</evidence>
<feature type="transmembrane region" description="Helical" evidence="7">
    <location>
        <begin position="517"/>
        <end position="538"/>
    </location>
</feature>
<feature type="transmembrane region" description="Helical" evidence="7">
    <location>
        <begin position="484"/>
        <end position="505"/>
    </location>
</feature>
<comment type="subcellular location">
    <subcellularLocation>
        <location evidence="1">Membrane</location>
        <topology evidence="1">Multi-pass membrane protein</topology>
    </subcellularLocation>
</comment>
<feature type="transmembrane region" description="Helical" evidence="7">
    <location>
        <begin position="389"/>
        <end position="414"/>
    </location>
</feature>
<dbReference type="InterPro" id="IPR045122">
    <property type="entry name" value="Csc1-like"/>
</dbReference>
<evidence type="ECO:0000256" key="1">
    <source>
        <dbReference type="ARBA" id="ARBA00004141"/>
    </source>
</evidence>
<evidence type="ECO:0000256" key="7">
    <source>
        <dbReference type="SAM" id="Phobius"/>
    </source>
</evidence>
<dbReference type="PANTHER" id="PTHR13018">
    <property type="entry name" value="PROBABLE MEMBRANE PROTEIN DUF221-RELATED"/>
    <property type="match status" value="1"/>
</dbReference>
<feature type="transmembrane region" description="Helical" evidence="7">
    <location>
        <begin position="590"/>
        <end position="621"/>
    </location>
</feature>
<sequence>MADDNENDDSGTVGWGGILATLSASFLQSAVFYLLFLYQRAQHKKRNEFSLYEPRQYIKKHGTPFSDNWIRDAWNVSQEELLSIVGLDTLMYLRFLLLGTRVAAIGVFFSMVLVPLYATGNNRGAWTTEFNLFTLARVEQGSNKLWATVAFWWLFISYILLQLWREWKTFQGLKFRGTIQWDPDSTREARYAVRVELSDRSSSSSSLSIMKSDKALAEKFEELFPSQIRQANIFLEVGPLEKAIAERQIAIEAVEKATAFTMAKPLEPRPQTKIKSYLPCKGETVDTIEHFSHEVDRLNRDIDDMRAKILHQRDLADNSNSSSMDSEDAADRNSYIPSSTGIVVFKSLLAKESAMKRDDTQMTIVPASDPEAILWENVTVPLRKQKYRAIAAAVLWTFGVLWWAVPVALMTAIANLGAILKIFGLSRIINQDTAIYGIASGLAPVVALIVLMIAVYEGILTVAKKYIRFKSAPEVGAYAMRWHMLFQFANLWLILIGGSLFHQVGALIKDPWSIVDIIAYALPGASRFFVNMISVNGVGRFGLELSMLPQYGTTLFTNFLLPEAQRTQRMIDEGKKPPEVQWGKMIPQHVFVFFVMIMYQPIAPLVDVFALVYFCGTYIVWKHQCMHVYCQPAEGEGSTTWQSFFGFLLACLYMSEMVFIAYMGIKEAPSQAACGFVPLTATLLFHYKVHQAFVFASTGIDAADGTDPRASLIDMPIQEKVYWQPSLKAGLFEREPMPYRRVVSEYGTLP</sequence>
<comment type="similarity">
    <text evidence="2">Belongs to the CSC1 (TC 1.A.17) family.</text>
</comment>
<feature type="transmembrane region" description="Helical" evidence="7">
    <location>
        <begin position="95"/>
        <end position="118"/>
    </location>
</feature>
<evidence type="ECO:0000256" key="6">
    <source>
        <dbReference type="ARBA" id="ARBA00023136"/>
    </source>
</evidence>
<feature type="transmembrane region" description="Helical" evidence="7">
    <location>
        <begin position="434"/>
        <end position="463"/>
    </location>
</feature>
<evidence type="ECO:0008006" key="13">
    <source>
        <dbReference type="Google" id="ProtNLM"/>
    </source>
</evidence>
<dbReference type="GO" id="GO:0005227">
    <property type="term" value="F:calcium-activated cation channel activity"/>
    <property type="evidence" value="ECO:0007669"/>
    <property type="project" value="InterPro"/>
</dbReference>
<reference evidence="11" key="1">
    <citation type="submission" date="2023-08" db="EMBL/GenBank/DDBJ databases">
        <authorList>
            <person name="Audoor S."/>
            <person name="Bilcke G."/>
        </authorList>
    </citation>
    <scope>NUCLEOTIDE SEQUENCE</scope>
</reference>
<name>A0AAD2JMJ1_9STRA</name>
<feature type="transmembrane region" description="Helical" evidence="7">
    <location>
        <begin position="145"/>
        <end position="164"/>
    </location>
</feature>
<feature type="domain" description="CSC1/OSCA1-like N-terminal transmembrane" evidence="9">
    <location>
        <begin position="18"/>
        <end position="166"/>
    </location>
</feature>
<dbReference type="Pfam" id="PF13967">
    <property type="entry name" value="RSN1_TM"/>
    <property type="match status" value="1"/>
</dbReference>
<evidence type="ECO:0000256" key="5">
    <source>
        <dbReference type="ARBA" id="ARBA00022989"/>
    </source>
</evidence>
<evidence type="ECO:0000256" key="3">
    <source>
        <dbReference type="ARBA" id="ARBA00022448"/>
    </source>
</evidence>
<dbReference type="Pfam" id="PF02714">
    <property type="entry name" value="RSN1_7TM"/>
    <property type="match status" value="1"/>
</dbReference>
<keyword evidence="3" id="KW-0813">Transport</keyword>
<dbReference type="AlphaFoldDB" id="A0AAD2JMJ1"/>
<feature type="domain" description="CSC1/OSCA1-like 7TM region" evidence="8">
    <location>
        <begin position="388"/>
        <end position="662"/>
    </location>
</feature>
<keyword evidence="5 7" id="KW-1133">Transmembrane helix</keyword>
<keyword evidence="12" id="KW-1185">Reference proteome</keyword>
<evidence type="ECO:0000313" key="11">
    <source>
        <dbReference type="EMBL" id="CAJ1963440.1"/>
    </source>
</evidence>
<proteinExistence type="inferred from homology"/>
<dbReference type="InterPro" id="IPR003864">
    <property type="entry name" value="CSC1/OSCA1-like_7TM"/>
</dbReference>
<keyword evidence="4 7" id="KW-0812">Transmembrane</keyword>
<dbReference type="EMBL" id="CAKOGP040002147">
    <property type="protein sequence ID" value="CAJ1963440.1"/>
    <property type="molecule type" value="Genomic_DNA"/>
</dbReference>
<dbReference type="InterPro" id="IPR027815">
    <property type="entry name" value="CSC1/OSCA1-like_cyt"/>
</dbReference>
<evidence type="ECO:0000259" key="8">
    <source>
        <dbReference type="Pfam" id="PF02714"/>
    </source>
</evidence>
<dbReference type="InterPro" id="IPR032880">
    <property type="entry name" value="CSC1/OSCA1-like_N"/>
</dbReference>
<feature type="transmembrane region" description="Helical" evidence="7">
    <location>
        <begin position="641"/>
        <end position="662"/>
    </location>
</feature>
<dbReference type="GO" id="GO:0005886">
    <property type="term" value="C:plasma membrane"/>
    <property type="evidence" value="ECO:0007669"/>
    <property type="project" value="TreeGrafter"/>
</dbReference>
<accession>A0AAD2JMJ1</accession>
<evidence type="ECO:0000259" key="10">
    <source>
        <dbReference type="Pfam" id="PF14703"/>
    </source>
</evidence>
<dbReference type="PANTHER" id="PTHR13018:SF5">
    <property type="entry name" value="RE44586P"/>
    <property type="match status" value="1"/>
</dbReference>